<dbReference type="PANTHER" id="PTHR11135">
    <property type="entry name" value="HISTONE ACETYLTRANSFERASE-RELATED"/>
    <property type="match status" value="1"/>
</dbReference>
<evidence type="ECO:0000256" key="5">
    <source>
        <dbReference type="ARBA" id="ARBA00023004"/>
    </source>
</evidence>
<evidence type="ECO:0000256" key="3">
    <source>
        <dbReference type="ARBA" id="ARBA00022691"/>
    </source>
</evidence>
<dbReference type="Gene3D" id="3.80.30.20">
    <property type="entry name" value="tm_1862 like domain"/>
    <property type="match status" value="1"/>
</dbReference>
<keyword evidence="2" id="KW-0004">4Fe-4S</keyword>
<dbReference type="GO" id="GO:0002926">
    <property type="term" value="P:tRNA wobble base 5-methoxycarbonylmethyl-2-thiouridinylation"/>
    <property type="evidence" value="ECO:0007669"/>
    <property type="project" value="TreeGrafter"/>
</dbReference>
<dbReference type="SMART" id="SM00729">
    <property type="entry name" value="Elp3"/>
    <property type="match status" value="1"/>
</dbReference>
<proteinExistence type="predicted"/>
<evidence type="ECO:0000313" key="9">
    <source>
        <dbReference type="Proteomes" id="UP000886785"/>
    </source>
</evidence>
<organism evidence="8 9">
    <name type="scientific">Candidatus Gallacutalibacter pullicola</name>
    <dbReference type="NCBI Taxonomy" id="2840830"/>
    <lineage>
        <taxon>Bacteria</taxon>
        <taxon>Bacillati</taxon>
        <taxon>Bacillota</taxon>
        <taxon>Clostridia</taxon>
        <taxon>Eubacteriales</taxon>
        <taxon>Candidatus Gallacutalibacter</taxon>
    </lineage>
</organism>
<dbReference type="GO" id="GO:0051539">
    <property type="term" value="F:4 iron, 4 sulfur cluster binding"/>
    <property type="evidence" value="ECO:0007669"/>
    <property type="project" value="UniProtKB-KW"/>
</dbReference>
<sequence>MKHANVSIFVPHNGCPHQCSFCSQRSITGQQSQPTPEDVRRTLDQAVRDLGERIHESEIAFFGGSFTAIDRRYMISLLDTAYQYVKQYDFTGIRLSTRPDAVDAEVLRLLRDYGVTSIELGAQSMDDRILALNGRGHTSRDVEEASALIQEFGFSLGLQMMTGLYGDTPQKSYNTALRLCALHPDTVRIYPTVVLEGTELASLYRQGIYRPPGPEKSAELCAELLELFEHHHIRVIRLGLHASPDLERSAIAGAYHPAFGELCQSRLFLRRLVRAFREHGIPSGSVTVFVSPRDISRALGQKKANLEALAAQGWQVRFVQIASVPLGGLVFYDSKLEHNVLISGEKAG</sequence>
<comment type="caution">
    <text evidence="8">The sequence shown here is derived from an EMBL/GenBank/DDBJ whole genome shotgun (WGS) entry which is preliminary data.</text>
</comment>
<keyword evidence="4" id="KW-0479">Metal-binding</keyword>
<dbReference type="AlphaFoldDB" id="A0A9D1DRE6"/>
<feature type="domain" description="Radical SAM core" evidence="7">
    <location>
        <begin position="1"/>
        <end position="237"/>
    </location>
</feature>
<dbReference type="Pfam" id="PF04055">
    <property type="entry name" value="Radical_SAM"/>
    <property type="match status" value="1"/>
</dbReference>
<evidence type="ECO:0000256" key="4">
    <source>
        <dbReference type="ARBA" id="ARBA00022723"/>
    </source>
</evidence>
<name>A0A9D1DRE6_9FIRM</name>
<accession>A0A9D1DRE6</accession>
<dbReference type="InterPro" id="IPR006638">
    <property type="entry name" value="Elp3/MiaA/NifB-like_rSAM"/>
</dbReference>
<evidence type="ECO:0000256" key="6">
    <source>
        <dbReference type="ARBA" id="ARBA00023014"/>
    </source>
</evidence>
<dbReference type="SFLD" id="SFLDG01082">
    <property type="entry name" value="B12-binding_domain_containing"/>
    <property type="match status" value="1"/>
</dbReference>
<dbReference type="GO" id="GO:0046872">
    <property type="term" value="F:metal ion binding"/>
    <property type="evidence" value="ECO:0007669"/>
    <property type="project" value="UniProtKB-KW"/>
</dbReference>
<dbReference type="InterPro" id="IPR058240">
    <property type="entry name" value="rSAM_sf"/>
</dbReference>
<dbReference type="InterPro" id="IPR007197">
    <property type="entry name" value="rSAM"/>
</dbReference>
<dbReference type="CDD" id="cd01335">
    <property type="entry name" value="Radical_SAM"/>
    <property type="match status" value="1"/>
</dbReference>
<dbReference type="InterPro" id="IPR023404">
    <property type="entry name" value="rSAM_horseshoe"/>
</dbReference>
<evidence type="ECO:0000313" key="8">
    <source>
        <dbReference type="EMBL" id="HIR57597.1"/>
    </source>
</evidence>
<evidence type="ECO:0000256" key="2">
    <source>
        <dbReference type="ARBA" id="ARBA00022485"/>
    </source>
</evidence>
<dbReference type="PANTHER" id="PTHR11135:SF0">
    <property type="entry name" value="ELONGATOR COMPLEX PROTEIN 3"/>
    <property type="match status" value="1"/>
</dbReference>
<dbReference type="GO" id="GO:0003824">
    <property type="term" value="F:catalytic activity"/>
    <property type="evidence" value="ECO:0007669"/>
    <property type="project" value="InterPro"/>
</dbReference>
<reference evidence="8" key="1">
    <citation type="submission" date="2020-10" db="EMBL/GenBank/DDBJ databases">
        <authorList>
            <person name="Gilroy R."/>
        </authorList>
    </citation>
    <scope>NUCLEOTIDE SEQUENCE</scope>
    <source>
        <strain evidence="8">ChiSjej1B19-7085</strain>
    </source>
</reference>
<evidence type="ECO:0000259" key="7">
    <source>
        <dbReference type="PROSITE" id="PS51918"/>
    </source>
</evidence>
<gene>
    <name evidence="8" type="ORF">IAA54_07990</name>
</gene>
<keyword evidence="3" id="KW-0949">S-adenosyl-L-methionine</keyword>
<dbReference type="SFLD" id="SFLDG01086">
    <property type="entry name" value="elongater_protein-like"/>
    <property type="match status" value="1"/>
</dbReference>
<dbReference type="PROSITE" id="PS51918">
    <property type="entry name" value="RADICAL_SAM"/>
    <property type="match status" value="1"/>
</dbReference>
<protein>
    <submittedName>
        <fullName evidence="8">Radical SAM protein</fullName>
    </submittedName>
</protein>
<comment type="cofactor">
    <cofactor evidence="1">
        <name>[4Fe-4S] cluster</name>
        <dbReference type="ChEBI" id="CHEBI:49883"/>
    </cofactor>
</comment>
<dbReference type="SFLD" id="SFLDS00029">
    <property type="entry name" value="Radical_SAM"/>
    <property type="match status" value="1"/>
</dbReference>
<dbReference type="EMBL" id="DVHF01000087">
    <property type="protein sequence ID" value="HIR57597.1"/>
    <property type="molecule type" value="Genomic_DNA"/>
</dbReference>
<dbReference type="GO" id="GO:0005737">
    <property type="term" value="C:cytoplasm"/>
    <property type="evidence" value="ECO:0007669"/>
    <property type="project" value="TreeGrafter"/>
</dbReference>
<dbReference type="Proteomes" id="UP000886785">
    <property type="component" value="Unassembled WGS sequence"/>
</dbReference>
<reference evidence="8" key="2">
    <citation type="journal article" date="2021" name="PeerJ">
        <title>Extensive microbial diversity within the chicken gut microbiome revealed by metagenomics and culture.</title>
        <authorList>
            <person name="Gilroy R."/>
            <person name="Ravi A."/>
            <person name="Getino M."/>
            <person name="Pursley I."/>
            <person name="Horton D.L."/>
            <person name="Alikhan N.F."/>
            <person name="Baker D."/>
            <person name="Gharbi K."/>
            <person name="Hall N."/>
            <person name="Watson M."/>
            <person name="Adriaenssens E.M."/>
            <person name="Foster-Nyarko E."/>
            <person name="Jarju S."/>
            <person name="Secka A."/>
            <person name="Antonio M."/>
            <person name="Oren A."/>
            <person name="Chaudhuri R.R."/>
            <person name="La Ragione R."/>
            <person name="Hildebrand F."/>
            <person name="Pallen M.J."/>
        </authorList>
    </citation>
    <scope>NUCLEOTIDE SEQUENCE</scope>
    <source>
        <strain evidence="8">ChiSjej1B19-7085</strain>
    </source>
</reference>
<dbReference type="Pfam" id="PF16199">
    <property type="entry name" value="Radical_SAM_C"/>
    <property type="match status" value="1"/>
</dbReference>
<keyword evidence="6" id="KW-0411">Iron-sulfur</keyword>
<keyword evidence="5" id="KW-0408">Iron</keyword>
<dbReference type="InterPro" id="IPR039661">
    <property type="entry name" value="ELP3"/>
</dbReference>
<dbReference type="SUPFAM" id="SSF102114">
    <property type="entry name" value="Radical SAM enzymes"/>
    <property type="match status" value="1"/>
</dbReference>
<evidence type="ECO:0000256" key="1">
    <source>
        <dbReference type="ARBA" id="ARBA00001966"/>
    </source>
</evidence>
<dbReference type="InterPro" id="IPR032432">
    <property type="entry name" value="Radical_SAM_C"/>
</dbReference>